<comment type="caution">
    <text evidence="1">The sequence shown here is derived from an EMBL/GenBank/DDBJ whole genome shotgun (WGS) entry which is preliminary data.</text>
</comment>
<name>A0ACB5UEZ0_9FIRM</name>
<sequence>MKEKFHSMDDILDNLNQENVPFENHKSYILEELNKDINKKTYRISKKMAIACTAIILFISITSVAIATEGFGLLRKNVKDKNGNIILEYGITDERKYKEDKDEFESRVYSYKIFSKFYNSIEQQIPDGKFALVIPVKNYNSYLPHSARFFGGNKIFHSHEDMIKSNIKFPEPHYIPKEYSFSKSRMYFYHENMGVCFDEKCNEDLFNKLFNEAKAEGLEYYYKELDVSKDIKTENLKDVFLIYRKKESEELKSEQMNFSELSITISNNKFSIERNIDNVEKREINGREYLVDGLVYNTYIYIDDQLWTVEVCSSFAYKNRDEIISKIVENIK</sequence>
<protein>
    <submittedName>
        <fullName evidence="1">Uncharacterized protein</fullName>
    </submittedName>
</protein>
<reference evidence="1" key="1">
    <citation type="submission" date="2023-09" db="EMBL/GenBank/DDBJ databases">
        <title>Vallitalea sediminicola and Vallitalea maricola sp. nov., anaerobic bacteria isolated from marine sediment.</title>
        <authorList>
            <person name="Hirano S."/>
            <person name="Maeda A."/>
            <person name="Terahara T."/>
            <person name="Mori K."/>
            <person name="Hamada M."/>
            <person name="Matsumoto R."/>
            <person name="Kobayashi T."/>
        </authorList>
    </citation>
    <scope>NUCLEOTIDE SEQUENCE</scope>
    <source>
        <strain evidence="1">AN17-2</strain>
    </source>
</reference>
<evidence type="ECO:0000313" key="1">
    <source>
        <dbReference type="EMBL" id="GMQ61088.1"/>
    </source>
</evidence>
<evidence type="ECO:0000313" key="2">
    <source>
        <dbReference type="Proteomes" id="UP001374599"/>
    </source>
</evidence>
<gene>
    <name evidence="1" type="ORF">AN2V17_03160</name>
</gene>
<keyword evidence="2" id="KW-1185">Reference proteome</keyword>
<dbReference type="Proteomes" id="UP001374599">
    <property type="component" value="Unassembled WGS sequence"/>
</dbReference>
<organism evidence="1 2">
    <name type="scientific">Vallitalea maricola</name>
    <dbReference type="NCBI Taxonomy" id="3074433"/>
    <lineage>
        <taxon>Bacteria</taxon>
        <taxon>Bacillati</taxon>
        <taxon>Bacillota</taxon>
        <taxon>Clostridia</taxon>
        <taxon>Lachnospirales</taxon>
        <taxon>Vallitaleaceae</taxon>
        <taxon>Vallitalea</taxon>
    </lineage>
</organism>
<proteinExistence type="predicted"/>
<accession>A0ACB5UEZ0</accession>
<dbReference type="EMBL" id="BTPU01000004">
    <property type="protein sequence ID" value="GMQ61088.1"/>
    <property type="molecule type" value="Genomic_DNA"/>
</dbReference>